<name>A0AAN6LZJ4_9PLEO</name>
<keyword evidence="4" id="KW-1185">Reference proteome</keyword>
<feature type="transmembrane region" description="Helical" evidence="2">
    <location>
        <begin position="139"/>
        <end position="161"/>
    </location>
</feature>
<comment type="caution">
    <text evidence="3">The sequence shown here is derived from an EMBL/GenBank/DDBJ whole genome shotgun (WGS) entry which is preliminary data.</text>
</comment>
<evidence type="ECO:0000313" key="4">
    <source>
        <dbReference type="Proteomes" id="UP001280581"/>
    </source>
</evidence>
<reference evidence="3 4" key="1">
    <citation type="submission" date="2021-02" db="EMBL/GenBank/DDBJ databases">
        <title>Genome assembly of Pseudopithomyces chartarum.</title>
        <authorList>
            <person name="Jauregui R."/>
            <person name="Singh J."/>
            <person name="Voisey C."/>
        </authorList>
    </citation>
    <scope>NUCLEOTIDE SEQUENCE [LARGE SCALE GENOMIC DNA]</scope>
    <source>
        <strain evidence="3 4">AGR01</strain>
    </source>
</reference>
<sequence length="267" mass="29809">EEPKLVSFAVRLPMFLLTLTVLILNIVVFTGCVSKQALQPQIYLFTIANNGQWLRLSYFGKCWGEGDLKSAPKGCAPYTQKIDDGIAKYAAGIQNTALFPALALLASILFMFSSITFNITVYETFQPQNKTLHKLTFGVGFWSIFLSIGALIQIWSSIYGIANAFNVSENAGLKVQKNEPIIAIQGATIIIEIMFMLFMWFFWRNTAKSIRTHGYSGQYTGSSRKHGESSHGHSGNHRKERSHGHSRRHHDAPIEMTRSHHGAALTV</sequence>
<feature type="transmembrane region" description="Helical" evidence="2">
    <location>
        <begin position="12"/>
        <end position="33"/>
    </location>
</feature>
<organism evidence="3 4">
    <name type="scientific">Pseudopithomyces chartarum</name>
    <dbReference type="NCBI Taxonomy" id="1892770"/>
    <lineage>
        <taxon>Eukaryota</taxon>
        <taxon>Fungi</taxon>
        <taxon>Dikarya</taxon>
        <taxon>Ascomycota</taxon>
        <taxon>Pezizomycotina</taxon>
        <taxon>Dothideomycetes</taxon>
        <taxon>Pleosporomycetidae</taxon>
        <taxon>Pleosporales</taxon>
        <taxon>Massarineae</taxon>
        <taxon>Didymosphaeriaceae</taxon>
        <taxon>Pseudopithomyces</taxon>
    </lineage>
</organism>
<proteinExistence type="predicted"/>
<feature type="compositionally biased region" description="Basic residues" evidence="1">
    <location>
        <begin position="234"/>
        <end position="250"/>
    </location>
</feature>
<protein>
    <submittedName>
        <fullName evidence="3">Uncharacterized protein</fullName>
    </submittedName>
</protein>
<gene>
    <name evidence="3" type="ORF">GRF29_77g88714</name>
</gene>
<keyword evidence="2" id="KW-0472">Membrane</keyword>
<feature type="transmembrane region" description="Helical" evidence="2">
    <location>
        <begin position="97"/>
        <end position="119"/>
    </location>
</feature>
<keyword evidence="2" id="KW-1133">Transmembrane helix</keyword>
<keyword evidence="2" id="KW-0812">Transmembrane</keyword>
<accession>A0AAN6LZJ4</accession>
<evidence type="ECO:0000313" key="3">
    <source>
        <dbReference type="EMBL" id="KAK3208245.1"/>
    </source>
</evidence>
<feature type="non-terminal residue" evidence="3">
    <location>
        <position position="1"/>
    </location>
</feature>
<dbReference type="Proteomes" id="UP001280581">
    <property type="component" value="Unassembled WGS sequence"/>
</dbReference>
<evidence type="ECO:0000256" key="1">
    <source>
        <dbReference type="SAM" id="MobiDB-lite"/>
    </source>
</evidence>
<dbReference type="AlphaFoldDB" id="A0AAN6LZJ4"/>
<evidence type="ECO:0000256" key="2">
    <source>
        <dbReference type="SAM" id="Phobius"/>
    </source>
</evidence>
<dbReference type="EMBL" id="WVTA01000007">
    <property type="protein sequence ID" value="KAK3208245.1"/>
    <property type="molecule type" value="Genomic_DNA"/>
</dbReference>
<feature type="region of interest" description="Disordered" evidence="1">
    <location>
        <begin position="219"/>
        <end position="267"/>
    </location>
</feature>
<feature type="transmembrane region" description="Helical" evidence="2">
    <location>
        <begin position="182"/>
        <end position="203"/>
    </location>
</feature>